<comment type="subunit">
    <text evidence="8">Component of the Mediator complex.</text>
</comment>
<evidence type="ECO:0000256" key="1">
    <source>
        <dbReference type="ARBA" id="ARBA00004123"/>
    </source>
</evidence>
<evidence type="ECO:0000256" key="3">
    <source>
        <dbReference type="ARBA" id="ARBA00020629"/>
    </source>
</evidence>
<feature type="coiled-coil region" evidence="9">
    <location>
        <begin position="89"/>
        <end position="148"/>
    </location>
</feature>
<sequence>MSSQPIAGPSSSQMSIFTPSYSQSSIPNVPGPTHTPPTASMSETLLAPLNDLQNLAQYLFLSLSSAQARPIQPPPISAFFAVDGNLAAAVQLSRRHQVKQRKIERLKNEVLELEGRWREIVESLEKGKKDLEEIIVEGDERMKAIEEANARSVPYPELLTYASRISAFTSAPPNMPDMSFPGQPPPPLFFPPFPNEEKMRRGRMNEEEPLGLLGETHPVGKRTLFYTFCMWKRIESGIFFLIAPTVSPTKSVGFPGPGAGPGVHPYRPDHRQAAQVFDLDLDLNPDL</sequence>
<proteinExistence type="inferred from homology"/>
<keyword evidence="6 8" id="KW-0539">Nucleus</keyword>
<comment type="subcellular location">
    <subcellularLocation>
        <location evidence="1 8">Nucleus</location>
    </subcellularLocation>
</comment>
<evidence type="ECO:0000256" key="4">
    <source>
        <dbReference type="ARBA" id="ARBA00023015"/>
    </source>
</evidence>
<evidence type="ECO:0000256" key="5">
    <source>
        <dbReference type="ARBA" id="ARBA00023163"/>
    </source>
</evidence>
<evidence type="ECO:0000256" key="10">
    <source>
        <dbReference type="SAM" id="MobiDB-lite"/>
    </source>
</evidence>
<name>A0ABP1E3S2_9APHY</name>
<dbReference type="PANTHER" id="PTHR13208">
    <property type="entry name" value="MEDIATOR OF RNA POLYMERASE II TRANSCRIPTION SUBUNIT 4"/>
    <property type="match status" value="1"/>
</dbReference>
<dbReference type="Pfam" id="PF10018">
    <property type="entry name" value="Med4"/>
    <property type="match status" value="1"/>
</dbReference>
<gene>
    <name evidence="8" type="primary">MED4</name>
    <name evidence="11" type="ORF">GFSPODELE1_LOCUS9650</name>
</gene>
<comment type="similarity">
    <text evidence="2 8">Belongs to the Mediator complex subunit 4 family.</text>
</comment>
<evidence type="ECO:0000313" key="12">
    <source>
        <dbReference type="Proteomes" id="UP001497453"/>
    </source>
</evidence>
<feature type="region of interest" description="Disordered" evidence="10">
    <location>
        <begin position="1"/>
        <end position="41"/>
    </location>
</feature>
<evidence type="ECO:0000256" key="2">
    <source>
        <dbReference type="ARBA" id="ARBA00009626"/>
    </source>
</evidence>
<dbReference type="PANTHER" id="PTHR13208:SF2">
    <property type="entry name" value="MEDIATOR OF RNA POLYMERASE II TRANSCRIPTION SUBUNIT 4"/>
    <property type="match status" value="1"/>
</dbReference>
<evidence type="ECO:0000256" key="6">
    <source>
        <dbReference type="ARBA" id="ARBA00023242"/>
    </source>
</evidence>
<dbReference type="EMBL" id="OZ037951">
    <property type="protein sequence ID" value="CAL1714187.1"/>
    <property type="molecule type" value="Genomic_DNA"/>
</dbReference>
<reference evidence="12" key="1">
    <citation type="submission" date="2024-04" db="EMBL/GenBank/DDBJ databases">
        <authorList>
            <person name="Shaw F."/>
            <person name="Minotto A."/>
        </authorList>
    </citation>
    <scope>NUCLEOTIDE SEQUENCE [LARGE SCALE GENOMIC DNA]</scope>
</reference>
<keyword evidence="8" id="KW-0010">Activator</keyword>
<accession>A0ABP1E3S2</accession>
<evidence type="ECO:0000313" key="11">
    <source>
        <dbReference type="EMBL" id="CAL1714187.1"/>
    </source>
</evidence>
<feature type="compositionally biased region" description="Polar residues" evidence="10">
    <location>
        <begin position="1"/>
        <end position="27"/>
    </location>
</feature>
<evidence type="ECO:0000256" key="7">
    <source>
        <dbReference type="ARBA" id="ARBA00031257"/>
    </source>
</evidence>
<dbReference type="InterPro" id="IPR019258">
    <property type="entry name" value="Mediator_Med4"/>
</dbReference>
<protein>
    <recommendedName>
        <fullName evidence="3 8">Mediator of RNA polymerase II transcription subunit 4</fullName>
    </recommendedName>
    <alternativeName>
        <fullName evidence="7 8">Mediator complex subunit 4</fullName>
    </alternativeName>
</protein>
<keyword evidence="12" id="KW-1185">Reference proteome</keyword>
<organism evidence="11 12">
    <name type="scientific">Somion occarium</name>
    <dbReference type="NCBI Taxonomy" id="3059160"/>
    <lineage>
        <taxon>Eukaryota</taxon>
        <taxon>Fungi</taxon>
        <taxon>Dikarya</taxon>
        <taxon>Basidiomycota</taxon>
        <taxon>Agaricomycotina</taxon>
        <taxon>Agaricomycetes</taxon>
        <taxon>Polyporales</taxon>
        <taxon>Cerrenaceae</taxon>
        <taxon>Somion</taxon>
    </lineage>
</organism>
<evidence type="ECO:0000256" key="8">
    <source>
        <dbReference type="RuleBase" id="RU364141"/>
    </source>
</evidence>
<evidence type="ECO:0000256" key="9">
    <source>
        <dbReference type="SAM" id="Coils"/>
    </source>
</evidence>
<keyword evidence="9" id="KW-0175">Coiled coil</keyword>
<keyword evidence="4 8" id="KW-0805">Transcription regulation</keyword>
<keyword evidence="5 8" id="KW-0804">Transcription</keyword>
<dbReference type="Proteomes" id="UP001497453">
    <property type="component" value="Chromosome 8"/>
</dbReference>
<comment type="function">
    <text evidence="8">Component of the Mediator complex, a coactivator involved in the regulated transcription of nearly all RNA polymerase II-dependent genes. Mediator functions as a bridge to convey information from gene-specific regulatory proteins to the basal RNA polymerase II transcription machinery. Mediator is recruited to promoters by direct interactions with regulatory proteins and serves as a scaffold for the assembly of a functional preinitiation complex with RNA polymerase II and the general transcription factors.</text>
</comment>